<evidence type="ECO:0000313" key="1">
    <source>
        <dbReference type="EMBL" id="CAG8575209.1"/>
    </source>
</evidence>
<organism evidence="1 2">
    <name type="scientific">Cetraspora pellucida</name>
    <dbReference type="NCBI Taxonomy" id="1433469"/>
    <lineage>
        <taxon>Eukaryota</taxon>
        <taxon>Fungi</taxon>
        <taxon>Fungi incertae sedis</taxon>
        <taxon>Mucoromycota</taxon>
        <taxon>Glomeromycotina</taxon>
        <taxon>Glomeromycetes</taxon>
        <taxon>Diversisporales</taxon>
        <taxon>Gigasporaceae</taxon>
        <taxon>Cetraspora</taxon>
    </lineage>
</organism>
<gene>
    <name evidence="1" type="ORF">CPELLU_LOCUS5833</name>
</gene>
<name>A0A9N9BRY2_9GLOM</name>
<protein>
    <submittedName>
        <fullName evidence="1">160_t:CDS:1</fullName>
    </submittedName>
</protein>
<accession>A0A9N9BRY2</accession>
<dbReference type="EMBL" id="CAJVQA010003464">
    <property type="protein sequence ID" value="CAG8575209.1"/>
    <property type="molecule type" value="Genomic_DNA"/>
</dbReference>
<sequence length="72" mass="8362">DQKKRPTATVLCNVIGYWLYEMSQDDDSEIKNQFLEAEKIKLNIKSSKHPNDMYVSKSINTKEITSRINKIA</sequence>
<keyword evidence="2" id="KW-1185">Reference proteome</keyword>
<reference evidence="1" key="1">
    <citation type="submission" date="2021-06" db="EMBL/GenBank/DDBJ databases">
        <authorList>
            <person name="Kallberg Y."/>
            <person name="Tangrot J."/>
            <person name="Rosling A."/>
        </authorList>
    </citation>
    <scope>NUCLEOTIDE SEQUENCE</scope>
    <source>
        <strain evidence="1">FL966</strain>
    </source>
</reference>
<proteinExistence type="predicted"/>
<dbReference type="AlphaFoldDB" id="A0A9N9BRY2"/>
<evidence type="ECO:0000313" key="2">
    <source>
        <dbReference type="Proteomes" id="UP000789759"/>
    </source>
</evidence>
<dbReference type="OrthoDB" id="2445072at2759"/>
<comment type="caution">
    <text evidence="1">The sequence shown here is derived from an EMBL/GenBank/DDBJ whole genome shotgun (WGS) entry which is preliminary data.</text>
</comment>
<feature type="non-terminal residue" evidence="1">
    <location>
        <position position="1"/>
    </location>
</feature>
<dbReference type="Proteomes" id="UP000789759">
    <property type="component" value="Unassembled WGS sequence"/>
</dbReference>